<keyword evidence="2" id="KW-0540">Nuclease</keyword>
<dbReference type="CDD" id="cd06260">
    <property type="entry name" value="DUF820-like"/>
    <property type="match status" value="1"/>
</dbReference>
<comment type="caution">
    <text evidence="2">The sequence shown here is derived from an EMBL/GenBank/DDBJ whole genome shotgun (WGS) entry which is preliminary data.</text>
</comment>
<dbReference type="Pfam" id="PF05685">
    <property type="entry name" value="Uma2"/>
    <property type="match status" value="1"/>
</dbReference>
<dbReference type="RefSeq" id="WP_378479586.1">
    <property type="nucleotide sequence ID" value="NZ_JBHUIW010000028.1"/>
</dbReference>
<accession>A0ABW5ANA7</accession>
<keyword evidence="3" id="KW-1185">Reference proteome</keyword>
<dbReference type="PANTHER" id="PTHR36558:SF1">
    <property type="entry name" value="RESTRICTION ENDONUCLEASE DOMAIN-CONTAINING PROTEIN-RELATED"/>
    <property type="match status" value="1"/>
</dbReference>
<sequence>MGVAPHEPARAGQMSDEAFRRFQDGRPDHERWELIAGVPMMMTPPTIAHNRIAGNLERLLNDALAAHDPTRLATQRPGLDLGSGDFRPEPDVGVIDADYAAGQRFVARAYLLAEIVSESDEVRVPGTARSWIDVKRDIYQAHPSCDAVLIVEQERIEVQVLSRGPFVWTIQTLGAEDTLSLPAFGLACPVTALYDGTPLRPRVAR</sequence>
<keyword evidence="2" id="KW-0255">Endonuclease</keyword>
<gene>
    <name evidence="2" type="ORF">ACFSOX_19995</name>
</gene>
<evidence type="ECO:0000313" key="3">
    <source>
        <dbReference type="Proteomes" id="UP001597314"/>
    </source>
</evidence>
<dbReference type="InterPro" id="IPR008538">
    <property type="entry name" value="Uma2"/>
</dbReference>
<dbReference type="InterPro" id="IPR012296">
    <property type="entry name" value="Nuclease_put_TT1808"/>
</dbReference>
<dbReference type="EMBL" id="JBHUIW010000028">
    <property type="protein sequence ID" value="MFD2184443.1"/>
    <property type="molecule type" value="Genomic_DNA"/>
</dbReference>
<proteinExistence type="predicted"/>
<protein>
    <submittedName>
        <fullName evidence="2">Uma2 family endonuclease</fullName>
    </submittedName>
</protein>
<name>A0ABW5ANA7_9BRAD</name>
<reference evidence="3" key="1">
    <citation type="journal article" date="2019" name="Int. J. Syst. Evol. Microbiol.">
        <title>The Global Catalogue of Microorganisms (GCM) 10K type strain sequencing project: providing services to taxonomists for standard genome sequencing and annotation.</title>
        <authorList>
            <consortium name="The Broad Institute Genomics Platform"/>
            <consortium name="The Broad Institute Genome Sequencing Center for Infectious Disease"/>
            <person name="Wu L."/>
            <person name="Ma J."/>
        </authorList>
    </citation>
    <scope>NUCLEOTIDE SEQUENCE [LARGE SCALE GENOMIC DNA]</scope>
    <source>
        <strain evidence="3">CGMCC 1.6774</strain>
    </source>
</reference>
<dbReference type="Gene3D" id="3.90.1570.10">
    <property type="entry name" value="tt1808, chain A"/>
    <property type="match status" value="1"/>
</dbReference>
<dbReference type="Proteomes" id="UP001597314">
    <property type="component" value="Unassembled WGS sequence"/>
</dbReference>
<evidence type="ECO:0000313" key="2">
    <source>
        <dbReference type="EMBL" id="MFD2184443.1"/>
    </source>
</evidence>
<dbReference type="GO" id="GO:0004519">
    <property type="term" value="F:endonuclease activity"/>
    <property type="evidence" value="ECO:0007669"/>
    <property type="project" value="UniProtKB-KW"/>
</dbReference>
<keyword evidence="2" id="KW-0378">Hydrolase</keyword>
<feature type="domain" description="Putative restriction endonuclease" evidence="1">
    <location>
        <begin position="17"/>
        <end position="190"/>
    </location>
</feature>
<dbReference type="SUPFAM" id="SSF52980">
    <property type="entry name" value="Restriction endonuclease-like"/>
    <property type="match status" value="1"/>
</dbReference>
<dbReference type="InterPro" id="IPR011335">
    <property type="entry name" value="Restrct_endonuc-II-like"/>
</dbReference>
<organism evidence="2 3">
    <name type="scientific">Rhodoplanes azumiensis</name>
    <dbReference type="NCBI Taxonomy" id="1897628"/>
    <lineage>
        <taxon>Bacteria</taxon>
        <taxon>Pseudomonadati</taxon>
        <taxon>Pseudomonadota</taxon>
        <taxon>Alphaproteobacteria</taxon>
        <taxon>Hyphomicrobiales</taxon>
        <taxon>Nitrobacteraceae</taxon>
        <taxon>Rhodoplanes</taxon>
    </lineage>
</organism>
<evidence type="ECO:0000259" key="1">
    <source>
        <dbReference type="Pfam" id="PF05685"/>
    </source>
</evidence>
<dbReference type="PANTHER" id="PTHR36558">
    <property type="entry name" value="GLR1098 PROTEIN"/>
    <property type="match status" value="1"/>
</dbReference>